<name>A0A834YM93_TETSI</name>
<evidence type="ECO:0000256" key="2">
    <source>
        <dbReference type="ARBA" id="ARBA00022679"/>
    </source>
</evidence>
<dbReference type="OMA" id="ANDIMHS"/>
<keyword evidence="2" id="KW-0808">Transferase</keyword>
<dbReference type="InterPro" id="IPR008271">
    <property type="entry name" value="Ser/Thr_kinase_AS"/>
</dbReference>
<evidence type="ECO:0000256" key="5">
    <source>
        <dbReference type="ARBA" id="ARBA00022840"/>
    </source>
</evidence>
<dbReference type="AlphaFoldDB" id="A0A834YM93"/>
<evidence type="ECO:0000259" key="6">
    <source>
        <dbReference type="PROSITE" id="PS50011"/>
    </source>
</evidence>
<evidence type="ECO:0000313" key="7">
    <source>
        <dbReference type="EMBL" id="KAF8388537.1"/>
    </source>
</evidence>
<dbReference type="InterPro" id="IPR000719">
    <property type="entry name" value="Prot_kinase_dom"/>
</dbReference>
<evidence type="ECO:0000256" key="4">
    <source>
        <dbReference type="ARBA" id="ARBA00022777"/>
    </source>
</evidence>
<dbReference type="GO" id="GO:0004674">
    <property type="term" value="F:protein serine/threonine kinase activity"/>
    <property type="evidence" value="ECO:0007669"/>
    <property type="project" value="UniProtKB-KW"/>
</dbReference>
<accession>A0A834YM93</accession>
<dbReference type="Pfam" id="PF00069">
    <property type="entry name" value="Pkinase"/>
    <property type="match status" value="1"/>
</dbReference>
<evidence type="ECO:0000256" key="1">
    <source>
        <dbReference type="ARBA" id="ARBA00022527"/>
    </source>
</evidence>
<sequence>MQQTQSVTPEEPNPTVAPEATDTTAQILISNQISTLHCAGICKWVHLHHHGLFREDLAGIYTAEIVSAASHLHANDIMHSDLKPDNIILDVDGHAMFTDFGFAKQFANDTRSKTMCGTIEYMSPQVFLGKGYDEATDWWSVEIMLFEMLTRHLPFIGCNRQKIQQKIIIEKAKLPAFLQGKHIPS</sequence>
<dbReference type="GO" id="GO:0005524">
    <property type="term" value="F:ATP binding"/>
    <property type="evidence" value="ECO:0007669"/>
    <property type="project" value="UniProtKB-KW"/>
</dbReference>
<gene>
    <name evidence="7" type="ORF">HHK36_027212</name>
</gene>
<dbReference type="PROSITE" id="PS00108">
    <property type="entry name" value="PROTEIN_KINASE_ST"/>
    <property type="match status" value="1"/>
</dbReference>
<dbReference type="Proteomes" id="UP000655225">
    <property type="component" value="Unassembled WGS sequence"/>
</dbReference>
<dbReference type="PROSITE" id="PS50011">
    <property type="entry name" value="PROTEIN_KINASE_DOM"/>
    <property type="match status" value="1"/>
</dbReference>
<feature type="domain" description="Protein kinase" evidence="6">
    <location>
        <begin position="1"/>
        <end position="185"/>
    </location>
</feature>
<protein>
    <recommendedName>
        <fullName evidence="6">Protein kinase domain-containing protein</fullName>
    </recommendedName>
</protein>
<dbReference type="EMBL" id="JABCRI010000020">
    <property type="protein sequence ID" value="KAF8388537.1"/>
    <property type="molecule type" value="Genomic_DNA"/>
</dbReference>
<keyword evidence="4" id="KW-0418">Kinase</keyword>
<keyword evidence="3" id="KW-0547">Nucleotide-binding</keyword>
<keyword evidence="5" id="KW-0067">ATP-binding</keyword>
<evidence type="ECO:0000313" key="8">
    <source>
        <dbReference type="Proteomes" id="UP000655225"/>
    </source>
</evidence>
<dbReference type="InterPro" id="IPR011009">
    <property type="entry name" value="Kinase-like_dom_sf"/>
</dbReference>
<reference evidence="7 8" key="1">
    <citation type="submission" date="2020-04" db="EMBL/GenBank/DDBJ databases">
        <title>Plant Genome Project.</title>
        <authorList>
            <person name="Zhang R.-G."/>
        </authorList>
    </citation>
    <scope>NUCLEOTIDE SEQUENCE [LARGE SCALE GENOMIC DNA]</scope>
    <source>
        <strain evidence="7">YNK0</strain>
        <tissue evidence="7">Leaf</tissue>
    </source>
</reference>
<proteinExistence type="predicted"/>
<dbReference type="Gene3D" id="1.10.510.10">
    <property type="entry name" value="Transferase(Phosphotransferase) domain 1"/>
    <property type="match status" value="1"/>
</dbReference>
<keyword evidence="1" id="KW-0723">Serine/threonine-protein kinase</keyword>
<keyword evidence="8" id="KW-1185">Reference proteome</keyword>
<dbReference type="PANTHER" id="PTHR24351">
    <property type="entry name" value="RIBOSOMAL PROTEIN S6 KINASE"/>
    <property type="match status" value="1"/>
</dbReference>
<dbReference type="SUPFAM" id="SSF56112">
    <property type="entry name" value="Protein kinase-like (PK-like)"/>
    <property type="match status" value="1"/>
</dbReference>
<evidence type="ECO:0000256" key="3">
    <source>
        <dbReference type="ARBA" id="ARBA00022741"/>
    </source>
</evidence>
<comment type="caution">
    <text evidence="7">The sequence shown here is derived from an EMBL/GenBank/DDBJ whole genome shotgun (WGS) entry which is preliminary data.</text>
</comment>
<organism evidence="7 8">
    <name type="scientific">Tetracentron sinense</name>
    <name type="common">Spur-leaf</name>
    <dbReference type="NCBI Taxonomy" id="13715"/>
    <lineage>
        <taxon>Eukaryota</taxon>
        <taxon>Viridiplantae</taxon>
        <taxon>Streptophyta</taxon>
        <taxon>Embryophyta</taxon>
        <taxon>Tracheophyta</taxon>
        <taxon>Spermatophyta</taxon>
        <taxon>Magnoliopsida</taxon>
        <taxon>Trochodendrales</taxon>
        <taxon>Trochodendraceae</taxon>
        <taxon>Tetracentron</taxon>
    </lineage>
</organism>
<dbReference type="SMART" id="SM00220">
    <property type="entry name" value="S_TKc"/>
    <property type="match status" value="1"/>
</dbReference>
<dbReference type="OrthoDB" id="63267at2759"/>